<proteinExistence type="predicted"/>
<feature type="region of interest" description="Disordered" evidence="1">
    <location>
        <begin position="246"/>
        <end position="286"/>
    </location>
</feature>
<dbReference type="EMBL" id="BAABCQ010000057">
    <property type="protein sequence ID" value="GAA3981223.1"/>
    <property type="molecule type" value="Genomic_DNA"/>
</dbReference>
<evidence type="ECO:0000313" key="3">
    <source>
        <dbReference type="Proteomes" id="UP001500034"/>
    </source>
</evidence>
<keyword evidence="3" id="KW-1185">Reference proteome</keyword>
<dbReference type="Proteomes" id="UP001500034">
    <property type="component" value="Unassembled WGS sequence"/>
</dbReference>
<sequence length="286" mass="31669">MGKYFAQDGLEFLRWAARYFRVDNVTLCVLLHLMGSQEIGGHVELKQVDIAEALEMDPARVSRAQTKLKRLGLAHSPKKGSINVVDKPVRGAARRQVKVHVDQLSLLNELVVDQDVPEEFRTMALPGARLPEPAQAQGQAEAEAGGVNMRTAASVNPEPPELTYGTLNDFAYLPAMPGIAYRVLFRLLGTQEPGGRCLVTEDDLADAVEVHRSLVGRGLQALIHARLVFRQTKGVYLFNHMISEGGGASRSTWRPSARSTRTAGWTSTTTRSVTTWPWSRRSWRTK</sequence>
<dbReference type="RefSeq" id="WP_345593070.1">
    <property type="nucleotide sequence ID" value="NZ_BAABCQ010000057.1"/>
</dbReference>
<accession>A0ABP7QFF1</accession>
<protein>
    <submittedName>
        <fullName evidence="2">Uncharacterized protein</fullName>
    </submittedName>
</protein>
<comment type="caution">
    <text evidence="2">The sequence shown here is derived from an EMBL/GenBank/DDBJ whole genome shotgun (WGS) entry which is preliminary data.</text>
</comment>
<reference evidence="3" key="1">
    <citation type="journal article" date="2019" name="Int. J. Syst. Evol. Microbiol.">
        <title>The Global Catalogue of Microorganisms (GCM) 10K type strain sequencing project: providing services to taxonomists for standard genome sequencing and annotation.</title>
        <authorList>
            <consortium name="The Broad Institute Genomics Platform"/>
            <consortium name="The Broad Institute Genome Sequencing Center for Infectious Disease"/>
            <person name="Wu L."/>
            <person name="Ma J."/>
        </authorList>
    </citation>
    <scope>NUCLEOTIDE SEQUENCE [LARGE SCALE GENOMIC DNA]</scope>
    <source>
        <strain evidence="3">JCM 17027</strain>
    </source>
</reference>
<evidence type="ECO:0000256" key="1">
    <source>
        <dbReference type="SAM" id="MobiDB-lite"/>
    </source>
</evidence>
<name>A0ABP7QFF1_9ACTN</name>
<evidence type="ECO:0000313" key="2">
    <source>
        <dbReference type="EMBL" id="GAA3981223.1"/>
    </source>
</evidence>
<organism evidence="2 3">
    <name type="scientific">Streptomyces marokkonensis</name>
    <dbReference type="NCBI Taxonomy" id="324855"/>
    <lineage>
        <taxon>Bacteria</taxon>
        <taxon>Bacillati</taxon>
        <taxon>Actinomycetota</taxon>
        <taxon>Actinomycetes</taxon>
        <taxon>Kitasatosporales</taxon>
        <taxon>Streptomycetaceae</taxon>
        <taxon>Streptomyces</taxon>
    </lineage>
</organism>
<gene>
    <name evidence="2" type="ORF">GCM10022384_33030</name>
</gene>
<feature type="compositionally biased region" description="Low complexity" evidence="1">
    <location>
        <begin position="256"/>
        <end position="280"/>
    </location>
</feature>